<dbReference type="InterPro" id="IPR006544">
    <property type="entry name" value="P-type_TPase_V"/>
</dbReference>
<dbReference type="GO" id="GO:0005524">
    <property type="term" value="F:ATP binding"/>
    <property type="evidence" value="ECO:0007669"/>
    <property type="project" value="UniProtKB-KW"/>
</dbReference>
<proteinExistence type="predicted"/>
<dbReference type="GO" id="GO:0016020">
    <property type="term" value="C:membrane"/>
    <property type="evidence" value="ECO:0007669"/>
    <property type="project" value="UniProtKB-SubCell"/>
</dbReference>
<reference evidence="7 8" key="1">
    <citation type="journal article" date="2017" name="Genome Biol. Evol.">
        <title>Phytophthora megakarya and P. palmivora, closely related causal agents of cacao black pod rot, underwent increases in genome sizes and gene numbers by different mechanisms.</title>
        <authorList>
            <person name="Ali S.S."/>
            <person name="Shao J."/>
            <person name="Lary D.J."/>
            <person name="Kronmiller B."/>
            <person name="Shen D."/>
            <person name="Strem M.D."/>
            <person name="Amoako-Attah I."/>
            <person name="Akrofi A.Y."/>
            <person name="Begoude B.A."/>
            <person name="Ten Hoopen G.M."/>
            <person name="Coulibaly K."/>
            <person name="Kebe B.I."/>
            <person name="Melnick R.L."/>
            <person name="Guiltinan M.J."/>
            <person name="Tyler B.M."/>
            <person name="Meinhardt L.W."/>
            <person name="Bailey B.A."/>
        </authorList>
    </citation>
    <scope>NUCLEOTIDE SEQUENCE [LARGE SCALE GENOMIC DNA]</scope>
    <source>
        <strain evidence="8">sbr112.9</strain>
    </source>
</reference>
<keyword evidence="3" id="KW-0547">Nucleotide-binding</keyword>
<name>A0A2P4YIJ4_9STRA</name>
<sequence>MSTSVAVRNRKSGKYYVFCKGSYERMQQLSTPGSVPADYKSVVDRLAMDGCYVLGLSYRELLSDWTHKQRYPDGHDHGRQRHNWVVGPFVMILLAAGFFHNDTGFMAGFSLVGCSRCIGMEATSSMEQLSSL</sequence>
<dbReference type="AlphaFoldDB" id="A0A2P4YIJ4"/>
<protein>
    <submittedName>
        <fullName evidence="7">P-type ATPase (P-ATPase) Superfamily</fullName>
    </submittedName>
</protein>
<evidence type="ECO:0000256" key="4">
    <source>
        <dbReference type="ARBA" id="ARBA00022840"/>
    </source>
</evidence>
<evidence type="ECO:0000256" key="3">
    <source>
        <dbReference type="ARBA" id="ARBA00022741"/>
    </source>
</evidence>
<dbReference type="PANTHER" id="PTHR45630">
    <property type="entry name" value="CATION-TRANSPORTING ATPASE-RELATED"/>
    <property type="match status" value="1"/>
</dbReference>
<keyword evidence="8" id="KW-1185">Reference proteome</keyword>
<evidence type="ECO:0000256" key="2">
    <source>
        <dbReference type="ARBA" id="ARBA00022723"/>
    </source>
</evidence>
<dbReference type="GO" id="GO:0019829">
    <property type="term" value="F:ATPase-coupled monoatomic cation transmembrane transporter activity"/>
    <property type="evidence" value="ECO:0007669"/>
    <property type="project" value="TreeGrafter"/>
</dbReference>
<dbReference type="EMBL" id="NCKW01002500">
    <property type="protein sequence ID" value="POM77559.1"/>
    <property type="molecule type" value="Genomic_DNA"/>
</dbReference>
<keyword evidence="6" id="KW-1278">Translocase</keyword>
<keyword evidence="2" id="KW-0479">Metal-binding</keyword>
<comment type="caution">
    <text evidence="7">The sequence shown here is derived from an EMBL/GenBank/DDBJ whole genome shotgun (WGS) entry which is preliminary data.</text>
</comment>
<dbReference type="GO" id="GO:0140358">
    <property type="term" value="F:P-type transmembrane transporter activity"/>
    <property type="evidence" value="ECO:0007669"/>
    <property type="project" value="InterPro"/>
</dbReference>
<dbReference type="GO" id="GO:0046872">
    <property type="term" value="F:metal ion binding"/>
    <property type="evidence" value="ECO:0007669"/>
    <property type="project" value="UniProtKB-KW"/>
</dbReference>
<evidence type="ECO:0000256" key="5">
    <source>
        <dbReference type="ARBA" id="ARBA00022842"/>
    </source>
</evidence>
<dbReference type="InterPro" id="IPR023299">
    <property type="entry name" value="ATPase_P-typ_cyto_dom_N"/>
</dbReference>
<dbReference type="PANTHER" id="PTHR45630:SF11">
    <property type="entry name" value="CATION-TRANSPORTING P-TYPE ATPASE N-TERMINAL DOMAIN-CONTAINING PROTEIN"/>
    <property type="match status" value="1"/>
</dbReference>
<organism evidence="7 8">
    <name type="scientific">Phytophthora palmivora</name>
    <dbReference type="NCBI Taxonomy" id="4796"/>
    <lineage>
        <taxon>Eukaryota</taxon>
        <taxon>Sar</taxon>
        <taxon>Stramenopiles</taxon>
        <taxon>Oomycota</taxon>
        <taxon>Peronosporomycetes</taxon>
        <taxon>Peronosporales</taxon>
        <taxon>Peronosporaceae</taxon>
        <taxon>Phytophthora</taxon>
    </lineage>
</organism>
<evidence type="ECO:0000256" key="6">
    <source>
        <dbReference type="ARBA" id="ARBA00022967"/>
    </source>
</evidence>
<keyword evidence="5" id="KW-0460">Magnesium</keyword>
<evidence type="ECO:0000313" key="7">
    <source>
        <dbReference type="EMBL" id="POM77559.1"/>
    </source>
</evidence>
<keyword evidence="4" id="KW-0067">ATP-binding</keyword>
<evidence type="ECO:0000313" key="8">
    <source>
        <dbReference type="Proteomes" id="UP000237271"/>
    </source>
</evidence>
<comment type="subcellular location">
    <subcellularLocation>
        <location evidence="1">Membrane</location>
        <topology evidence="1">Multi-pass membrane protein</topology>
    </subcellularLocation>
</comment>
<dbReference type="SUPFAM" id="SSF81660">
    <property type="entry name" value="Metal cation-transporting ATPase, ATP-binding domain N"/>
    <property type="match status" value="1"/>
</dbReference>
<dbReference type="Gene3D" id="3.40.1110.10">
    <property type="entry name" value="Calcium-transporting ATPase, cytoplasmic domain N"/>
    <property type="match status" value="1"/>
</dbReference>
<evidence type="ECO:0000256" key="1">
    <source>
        <dbReference type="ARBA" id="ARBA00004141"/>
    </source>
</evidence>
<dbReference type="OrthoDB" id="48943at2759"/>
<gene>
    <name evidence="7" type="ORF">PHPALM_5039</name>
</gene>
<accession>A0A2P4YIJ4</accession>
<dbReference type="Proteomes" id="UP000237271">
    <property type="component" value="Unassembled WGS sequence"/>
</dbReference>